<evidence type="ECO:0000313" key="2">
    <source>
        <dbReference type="EMBL" id="CAB4593424.1"/>
    </source>
</evidence>
<dbReference type="Gene3D" id="3.90.320.10">
    <property type="match status" value="1"/>
</dbReference>
<protein>
    <submittedName>
        <fullName evidence="2">Unannotated protein</fullName>
    </submittedName>
</protein>
<feature type="domain" description="PD-(D/E)XK endonuclease-like" evidence="1">
    <location>
        <begin position="8"/>
        <end position="252"/>
    </location>
</feature>
<sequence length="255" mass="29343">MFEAPAYLSPSSIGTFRDCPMKFKFSRIDRLSEPPTWAIHVGTFVHEVLEHFYQLDAHERTLESVKAMATERWKAGDWETQVNELVKPEGSIVDFKRQAFECMKNLWKVEDPQSTELVGMEHEIDADIDGVRMRGFIDRFTFDDEGQVIISDYKTGNIPNPKFKSEDDKFFQLTTYALMMQEADQETTSKLQLLYLKLGQKHEMTLTPVKLNIARGVIVETKEMIDASCASESFSCNVTKLCDWCFFKPQCPAHA</sequence>
<dbReference type="SUPFAM" id="SSF52980">
    <property type="entry name" value="Restriction endonuclease-like"/>
    <property type="match status" value="1"/>
</dbReference>
<dbReference type="EMBL" id="CAEZTS010000205">
    <property type="protein sequence ID" value="CAB4593424.1"/>
    <property type="molecule type" value="Genomic_DNA"/>
</dbReference>
<evidence type="ECO:0000259" key="1">
    <source>
        <dbReference type="Pfam" id="PF12705"/>
    </source>
</evidence>
<gene>
    <name evidence="2" type="ORF">UFOPK1722_01756</name>
</gene>
<reference evidence="2" key="1">
    <citation type="submission" date="2020-05" db="EMBL/GenBank/DDBJ databases">
        <authorList>
            <person name="Chiriac C."/>
            <person name="Salcher M."/>
            <person name="Ghai R."/>
            <person name="Kavagutti S V."/>
        </authorList>
    </citation>
    <scope>NUCLEOTIDE SEQUENCE</scope>
</reference>
<name>A0A6J6G2D0_9ZZZZ</name>
<dbReference type="InterPro" id="IPR011604">
    <property type="entry name" value="PDDEXK-like_dom_sf"/>
</dbReference>
<dbReference type="InterPro" id="IPR038726">
    <property type="entry name" value="PDDEXK_AddAB-type"/>
</dbReference>
<dbReference type="AlphaFoldDB" id="A0A6J6G2D0"/>
<proteinExistence type="predicted"/>
<dbReference type="InterPro" id="IPR011335">
    <property type="entry name" value="Restrct_endonuc-II-like"/>
</dbReference>
<accession>A0A6J6G2D0</accession>
<dbReference type="Pfam" id="PF12705">
    <property type="entry name" value="PDDEXK_1"/>
    <property type="match status" value="1"/>
</dbReference>
<organism evidence="2">
    <name type="scientific">freshwater metagenome</name>
    <dbReference type="NCBI Taxonomy" id="449393"/>
    <lineage>
        <taxon>unclassified sequences</taxon>
        <taxon>metagenomes</taxon>
        <taxon>ecological metagenomes</taxon>
    </lineage>
</organism>